<evidence type="ECO:0008006" key="4">
    <source>
        <dbReference type="Google" id="ProtNLM"/>
    </source>
</evidence>
<dbReference type="Proteomes" id="UP000263094">
    <property type="component" value="Unassembled WGS sequence"/>
</dbReference>
<organism evidence="2 3">
    <name type="scientific">Streptomyces triticagri</name>
    <dbReference type="NCBI Taxonomy" id="2293568"/>
    <lineage>
        <taxon>Bacteria</taxon>
        <taxon>Bacillati</taxon>
        <taxon>Actinomycetota</taxon>
        <taxon>Actinomycetes</taxon>
        <taxon>Kitasatosporales</taxon>
        <taxon>Streptomycetaceae</taxon>
        <taxon>Streptomyces</taxon>
    </lineage>
</organism>
<feature type="region of interest" description="Disordered" evidence="1">
    <location>
        <begin position="1"/>
        <end position="32"/>
    </location>
</feature>
<feature type="compositionally biased region" description="Low complexity" evidence="1">
    <location>
        <begin position="1"/>
        <end position="19"/>
    </location>
</feature>
<name>A0A372M048_9ACTN</name>
<feature type="region of interest" description="Disordered" evidence="1">
    <location>
        <begin position="64"/>
        <end position="280"/>
    </location>
</feature>
<feature type="compositionally biased region" description="Basic and acidic residues" evidence="1">
    <location>
        <begin position="96"/>
        <end position="112"/>
    </location>
</feature>
<comment type="caution">
    <text evidence="2">The sequence shown here is derived from an EMBL/GenBank/DDBJ whole genome shotgun (WGS) entry which is preliminary data.</text>
</comment>
<dbReference type="EMBL" id="QUAK01000122">
    <property type="protein sequence ID" value="RFU84296.1"/>
    <property type="molecule type" value="Genomic_DNA"/>
</dbReference>
<protein>
    <recommendedName>
        <fullName evidence="4">Hydrogenase expression protein HypF</fullName>
    </recommendedName>
</protein>
<feature type="compositionally biased region" description="Basic and acidic residues" evidence="1">
    <location>
        <begin position="204"/>
        <end position="225"/>
    </location>
</feature>
<accession>A0A372M048</accession>
<reference evidence="2 3" key="1">
    <citation type="submission" date="2018-08" db="EMBL/GenBank/DDBJ databases">
        <title>Isolation, diversity and antifungal activity of Actinobacteria from wheat.</title>
        <authorList>
            <person name="Han C."/>
        </authorList>
    </citation>
    <scope>NUCLEOTIDE SEQUENCE [LARGE SCALE GENOMIC DNA]</scope>
    <source>
        <strain evidence="2 3">NEAU-YY421</strain>
    </source>
</reference>
<dbReference type="RefSeq" id="WP_128558082.1">
    <property type="nucleotide sequence ID" value="NZ_QUAK01000122.1"/>
</dbReference>
<proteinExistence type="predicted"/>
<dbReference type="OrthoDB" id="4350094at2"/>
<evidence type="ECO:0000313" key="3">
    <source>
        <dbReference type="Proteomes" id="UP000263094"/>
    </source>
</evidence>
<evidence type="ECO:0000256" key="1">
    <source>
        <dbReference type="SAM" id="MobiDB-lite"/>
    </source>
</evidence>
<keyword evidence="3" id="KW-1185">Reference proteome</keyword>
<feature type="compositionally biased region" description="Acidic residues" evidence="1">
    <location>
        <begin position="83"/>
        <end position="95"/>
    </location>
</feature>
<evidence type="ECO:0000313" key="2">
    <source>
        <dbReference type="EMBL" id="RFU84296.1"/>
    </source>
</evidence>
<sequence length="460" mass="47888">MRGDEAQLAAAAGGDDLLGSTGPRHAAPRKSLLTKLQIPTSKALALAAMPTAVFVGMGLTPKLAIADDKDAAPRAANPCVSREDEDPKDSEDPEADKDAKADKDAEAEKDAAADEDSPSPSESAKPSAGDKAGDKATPDPESTGDAGEKESEPAAGEEEPEPEPTESKTKNPLDPLGVGDAIKDFFTPDDKKTEEPAPEESAAEDEKPADESADSDDKAADDKAGDGAAAGGKAVGDAAAEAKEKAEAAKKKAAKEKAEKEKAEKEKAEEEENLSAEDKLKAKIEEAAAGAGTTAEELDGKAADENAGCAKAGDVEQGIPLLPDDPFVLETEKLTLRTLDYHGVVDVQTQSGKVKKALKFTAEEIDIKSMHQKTVGPNGLTGNVKAAEGSTTTFRNGEVTMYTEELKGNLFGLIPVTFTPETPPPLNVPFAFFTNVKVTQAGQFGGTITVPGLQNYFSRD</sequence>
<feature type="compositionally biased region" description="Basic and acidic residues" evidence="1">
    <location>
        <begin position="240"/>
        <end position="268"/>
    </location>
</feature>
<dbReference type="AlphaFoldDB" id="A0A372M048"/>
<feature type="compositionally biased region" description="Acidic residues" evidence="1">
    <location>
        <begin position="155"/>
        <end position="164"/>
    </location>
</feature>
<feature type="compositionally biased region" description="Low complexity" evidence="1">
    <location>
        <begin position="118"/>
        <end position="127"/>
    </location>
</feature>
<feature type="compositionally biased region" description="Basic and acidic residues" evidence="1">
    <location>
        <begin position="181"/>
        <end position="195"/>
    </location>
</feature>
<gene>
    <name evidence="2" type="ORF">DY218_23325</name>
</gene>